<evidence type="ECO:0000256" key="8">
    <source>
        <dbReference type="ARBA" id="ARBA00023125"/>
    </source>
</evidence>
<keyword evidence="8" id="KW-0238">DNA-binding</keyword>
<dbReference type="GO" id="GO:0003677">
    <property type="term" value="F:DNA binding"/>
    <property type="evidence" value="ECO:0007669"/>
    <property type="project" value="UniProtKB-KW"/>
</dbReference>
<dbReference type="InterPro" id="IPR001357">
    <property type="entry name" value="BRCT_dom"/>
</dbReference>
<dbReference type="FunFam" id="1.10.8.60:FF:000021">
    <property type="entry name" value="Replication factor C subunit 1"/>
    <property type="match status" value="1"/>
</dbReference>
<dbReference type="GO" id="GO:0005663">
    <property type="term" value="C:DNA replication factor C complex"/>
    <property type="evidence" value="ECO:0007669"/>
    <property type="project" value="InterPro"/>
</dbReference>
<feature type="compositionally biased region" description="Acidic residues" evidence="13">
    <location>
        <begin position="1002"/>
        <end position="1030"/>
    </location>
</feature>
<dbReference type="PIRSF" id="PIRSF036578">
    <property type="entry name" value="RFC1"/>
    <property type="match status" value="1"/>
</dbReference>
<dbReference type="FunFam" id="3.40.50.10190:FF:000001">
    <property type="entry name" value="Replication factor C subunit 1"/>
    <property type="match status" value="1"/>
</dbReference>
<feature type="compositionally biased region" description="Low complexity" evidence="13">
    <location>
        <begin position="1043"/>
        <end position="1073"/>
    </location>
</feature>
<keyword evidence="15" id="KW-1185">Reference proteome</keyword>
<comment type="similarity">
    <text evidence="2 12">Belongs to the activator 1 large subunit family.</text>
</comment>
<dbReference type="InterPro" id="IPR047854">
    <property type="entry name" value="RFC_lid"/>
</dbReference>
<feature type="compositionally biased region" description="Basic and acidic residues" evidence="13">
    <location>
        <begin position="152"/>
        <end position="232"/>
    </location>
</feature>
<dbReference type="CDD" id="cd17752">
    <property type="entry name" value="BRCT_RFC1"/>
    <property type="match status" value="1"/>
</dbReference>
<evidence type="ECO:0000256" key="1">
    <source>
        <dbReference type="ARBA" id="ARBA00004123"/>
    </source>
</evidence>
<dbReference type="GO" id="GO:0005634">
    <property type="term" value="C:nucleus"/>
    <property type="evidence" value="ECO:0007669"/>
    <property type="project" value="UniProtKB-SubCell"/>
</dbReference>
<dbReference type="SMART" id="SM00382">
    <property type="entry name" value="AAA"/>
    <property type="match status" value="1"/>
</dbReference>
<evidence type="ECO:0000256" key="4">
    <source>
        <dbReference type="ARBA" id="ARBA00022553"/>
    </source>
</evidence>
<keyword evidence="4" id="KW-0597">Phosphoprotein</keyword>
<feature type="compositionally biased region" description="Basic and acidic residues" evidence="13">
    <location>
        <begin position="409"/>
        <end position="434"/>
    </location>
</feature>
<dbReference type="PANTHER" id="PTHR23389:SF6">
    <property type="entry name" value="REPLICATION FACTOR C SUBUNIT 1"/>
    <property type="match status" value="1"/>
</dbReference>
<dbReference type="InterPro" id="IPR013725">
    <property type="entry name" value="DNA_replication_fac_RFC1_C"/>
</dbReference>
<evidence type="ECO:0000256" key="11">
    <source>
        <dbReference type="ARBA" id="ARBA00064311"/>
    </source>
</evidence>
<dbReference type="Gene3D" id="1.20.272.10">
    <property type="match status" value="1"/>
</dbReference>
<reference evidence="14" key="2">
    <citation type="submission" date="2020-05" db="UniProtKB">
        <authorList>
            <consortium name="EnsemblMetazoa"/>
        </authorList>
    </citation>
    <scope>IDENTIFICATION</scope>
    <source>
        <strain evidence="14">LVP_AGWG</strain>
    </source>
</reference>
<feature type="region of interest" description="Disordered" evidence="13">
    <location>
        <begin position="369"/>
        <end position="471"/>
    </location>
</feature>
<accession>A0A6I8T459</accession>
<dbReference type="GO" id="GO:0006281">
    <property type="term" value="P:DNA repair"/>
    <property type="evidence" value="ECO:0007669"/>
    <property type="project" value="InterPro"/>
</dbReference>
<dbReference type="EnsemblMetazoa" id="AAEL001324-RB">
    <property type="protein sequence ID" value="AAEL001324-PB"/>
    <property type="gene ID" value="AAEL001324"/>
</dbReference>
<evidence type="ECO:0000256" key="10">
    <source>
        <dbReference type="ARBA" id="ARBA00054501"/>
    </source>
</evidence>
<dbReference type="InterPro" id="IPR027417">
    <property type="entry name" value="P-loop_NTPase"/>
</dbReference>
<dbReference type="InterPro" id="IPR003593">
    <property type="entry name" value="AAA+_ATPase"/>
</dbReference>
<dbReference type="InParanoid" id="A0A6I8T459"/>
<dbReference type="FunFam" id="1.20.272.10:FF:000005">
    <property type="entry name" value="Replication factor C subunit 1"/>
    <property type="match status" value="1"/>
</dbReference>
<dbReference type="Pfam" id="PF00533">
    <property type="entry name" value="BRCT"/>
    <property type="match status" value="1"/>
</dbReference>
<dbReference type="PANTHER" id="PTHR23389">
    <property type="entry name" value="CHROMOSOME TRANSMISSION FIDELITY FACTOR 18"/>
    <property type="match status" value="1"/>
</dbReference>
<dbReference type="InterPro" id="IPR036420">
    <property type="entry name" value="BRCT_dom_sf"/>
</dbReference>
<keyword evidence="5 12" id="KW-0235">DNA replication</keyword>
<dbReference type="FunCoup" id="A0A6I8T459">
    <property type="interactions" value="2138"/>
</dbReference>
<keyword evidence="7 12" id="KW-0067">ATP-binding</keyword>
<dbReference type="GO" id="GO:0005524">
    <property type="term" value="F:ATP binding"/>
    <property type="evidence" value="ECO:0007669"/>
    <property type="project" value="UniProtKB-UniRule"/>
</dbReference>
<dbReference type="GO" id="GO:0003689">
    <property type="term" value="F:DNA clamp loader activity"/>
    <property type="evidence" value="ECO:0007669"/>
    <property type="project" value="UniProtKB-UniRule"/>
</dbReference>
<feature type="compositionally biased region" description="Basic and acidic residues" evidence="13">
    <location>
        <begin position="446"/>
        <end position="464"/>
    </location>
</feature>
<name>A0A6I8T459_AEDAE</name>
<dbReference type="GO" id="GO:0006260">
    <property type="term" value="P:DNA replication"/>
    <property type="evidence" value="ECO:0007669"/>
    <property type="project" value="UniProtKB-KW"/>
</dbReference>
<dbReference type="CDD" id="cd00009">
    <property type="entry name" value="AAA"/>
    <property type="match status" value="1"/>
</dbReference>
<dbReference type="AlphaFoldDB" id="A0A6I8T459"/>
<protein>
    <recommendedName>
        <fullName evidence="3 12">Replication factor C subunit 1</fullName>
    </recommendedName>
</protein>
<dbReference type="Proteomes" id="UP000008820">
    <property type="component" value="Chromosome 3"/>
</dbReference>
<dbReference type="Pfam" id="PF00004">
    <property type="entry name" value="AAA"/>
    <property type="match status" value="1"/>
</dbReference>
<evidence type="ECO:0000256" key="12">
    <source>
        <dbReference type="PIRNR" id="PIRNR036578"/>
    </source>
</evidence>
<organism evidence="14 15">
    <name type="scientific">Aedes aegypti</name>
    <name type="common">Yellowfever mosquito</name>
    <name type="synonym">Culex aegypti</name>
    <dbReference type="NCBI Taxonomy" id="7159"/>
    <lineage>
        <taxon>Eukaryota</taxon>
        <taxon>Metazoa</taxon>
        <taxon>Ecdysozoa</taxon>
        <taxon>Arthropoda</taxon>
        <taxon>Hexapoda</taxon>
        <taxon>Insecta</taxon>
        <taxon>Pterygota</taxon>
        <taxon>Neoptera</taxon>
        <taxon>Endopterygota</taxon>
        <taxon>Diptera</taxon>
        <taxon>Nematocera</taxon>
        <taxon>Culicoidea</taxon>
        <taxon>Culicidae</taxon>
        <taxon>Culicinae</taxon>
        <taxon>Aedini</taxon>
        <taxon>Aedes</taxon>
        <taxon>Stegomyia</taxon>
    </lineage>
</organism>
<dbReference type="Pfam" id="PF08519">
    <property type="entry name" value="RFC1"/>
    <property type="match status" value="1"/>
</dbReference>
<comment type="function">
    <text evidence="10">Subunit of the replication factor C (RFC) complex which acts during elongation of primed DNA templates by DNA polymerases delta and epsilon, and is necessary for ATP-dependent loading of proliferating cell nuclear antigen (PCNA) onto primed DNA. This subunit binds to the primer-template junction. Binds the PO-B transcription element as well as other GA rich DNA sequences. Can bind single- or double-stranded DNA.</text>
</comment>
<dbReference type="InterPro" id="IPR008921">
    <property type="entry name" value="DNA_pol3_clamp-load_cplx_C"/>
</dbReference>
<reference evidence="14 15" key="1">
    <citation type="submission" date="2017-06" db="EMBL/GenBank/DDBJ databases">
        <title>Aedes aegypti genome working group (AGWG) sequencing and assembly.</title>
        <authorList>
            <consortium name="Aedes aegypti Genome Working Group (AGWG)"/>
            <person name="Matthews B.J."/>
        </authorList>
    </citation>
    <scope>NUCLEOTIDE SEQUENCE [LARGE SCALE GENOMIC DNA]</scope>
    <source>
        <strain evidence="14 15">LVP_AGWG</strain>
    </source>
</reference>
<sequence length="1073" mass="118364">MSKDIRSFFSMGSKAKKPDPPKESSSSSGSSKRKVIVDSDEEPEDRNKKSVPTPERSSSHNKKRRVIDSDDEDSKKSPAKKKSSSSSSSSKPDLTKLKPVDAADFFSSAPVKRKEVPKPTKKAIKEEIEIHSDEEFEKTLLGLEEVIPETPEPVKKKVVKESPAKKKDDSSSKKLDKESPAKKKEESSVKKLDKESPAKKKETNGHGHHEDKQKDEKKKTPTPEKKKKEKPVVVKTESTSDGGTTPKSSKKSANESILTDEERYERKRMSAALYQKFKNRQGPANPGSKEIPKGKPDCLAGLQFVVTGVLESMERDECAQVIKDFGGKVVGSVSKKLTHMVVGEDAGPSKLAKADELGIPQISEDDLLDLIREKSGLPKKGSGSSGAKEEKVKPKEEKSPSKEKKRKTTEHDSEARKKKTTPENKRTPDKKHSEFSSPVAKLPKIPKIEKRSPEAKPVKIEKSSPVKKSPIKSEPIAPIKREVTSYQKDINSTENMAWVDKYKPTSVKQIIGQSGPASNVHKLMNWLSKWHSNHDGKKKLVRPSPWAKNDDGAYFKAALLSGPPGVGKTTTATLVCKELGFDAVEFNASDTRSKKLLKEEVSELLNNKSLFGYFTEGGKGDKVSKKHVLIMDEVDGMAGNEDRGGIQELIGLIKDSHVPIICMCNDRNHQKMRSLVNYCFDLRFNKPRVEQIKGAMMSVCFKEGLKLAPGALEEIISGTGGDVRQTLNHLALYSAGKSIGAGSLSVDQAKKEAETARKDVKMGPWDVVRKVFSAEEHKTMSIHDKSDLFFHDYSLAPLFVQENYLKVAPRVPKSQLMDQVALAADSLSRGDMVDRRIRSSMAWSLLPLQAMYSSVLPGEYMEGNFTGQINFPGWLGKNSKASKRKRLAQEIHDHTRISTSGSRLSVRLDYAPFLVDAIVRPLKEEGSEGVPQALDVIKEYRLLREDLESLVELTSWPKQKNPMDSVDGKVKAALTRAYNKEIAPYSYSAVNAVKKKRAEAADETSELYGEEGEENAAAVSDEEKEDDDLENNAFIKVKKKPATKGAGEGASAKATKASSSKGKASTSGKGKKK</sequence>
<evidence type="ECO:0000256" key="3">
    <source>
        <dbReference type="ARBA" id="ARBA00020401"/>
    </source>
</evidence>
<dbReference type="SMART" id="SM00292">
    <property type="entry name" value="BRCT"/>
    <property type="match status" value="1"/>
</dbReference>
<keyword evidence="6 12" id="KW-0547">Nucleotide-binding</keyword>
<dbReference type="Gene3D" id="3.40.50.300">
    <property type="entry name" value="P-loop containing nucleotide triphosphate hydrolases"/>
    <property type="match status" value="1"/>
</dbReference>
<feature type="compositionally biased region" description="Basic and acidic residues" evidence="13">
    <location>
        <begin position="387"/>
        <end position="402"/>
    </location>
</feature>
<evidence type="ECO:0000256" key="13">
    <source>
        <dbReference type="SAM" id="MobiDB-lite"/>
    </source>
</evidence>
<evidence type="ECO:0000256" key="6">
    <source>
        <dbReference type="ARBA" id="ARBA00022741"/>
    </source>
</evidence>
<dbReference type="InterPro" id="IPR012178">
    <property type="entry name" value="RFC1"/>
</dbReference>
<evidence type="ECO:0000256" key="5">
    <source>
        <dbReference type="ARBA" id="ARBA00022705"/>
    </source>
</evidence>
<dbReference type="Gene3D" id="3.40.50.10190">
    <property type="entry name" value="BRCT domain"/>
    <property type="match status" value="1"/>
</dbReference>
<feature type="region of interest" description="Disordered" evidence="13">
    <location>
        <begin position="1"/>
        <end position="296"/>
    </location>
</feature>
<dbReference type="PROSITE" id="PS50172">
    <property type="entry name" value="BRCT"/>
    <property type="match status" value="1"/>
</dbReference>
<dbReference type="InterPro" id="IPR003959">
    <property type="entry name" value="ATPase_AAA_core"/>
</dbReference>
<evidence type="ECO:0000313" key="15">
    <source>
        <dbReference type="Proteomes" id="UP000008820"/>
    </source>
</evidence>
<keyword evidence="9 12" id="KW-0539">Nucleus</keyword>
<gene>
    <name evidence="14" type="primary">5570075</name>
</gene>
<evidence type="ECO:0000256" key="9">
    <source>
        <dbReference type="ARBA" id="ARBA00023242"/>
    </source>
</evidence>
<dbReference type="SUPFAM" id="SSF48019">
    <property type="entry name" value="post-AAA+ oligomerization domain-like"/>
    <property type="match status" value="1"/>
</dbReference>
<evidence type="ECO:0000256" key="7">
    <source>
        <dbReference type="ARBA" id="ARBA00022840"/>
    </source>
</evidence>
<dbReference type="FunFam" id="3.40.50.300:FF:000395">
    <property type="entry name" value="Replication factor C subunit 1"/>
    <property type="match status" value="1"/>
</dbReference>
<feature type="region of interest" description="Disordered" evidence="13">
    <location>
        <begin position="1002"/>
        <end position="1073"/>
    </location>
</feature>
<comment type="subunit">
    <text evidence="11">Large subunit of the RFC complex, an heteropentameric complex consisting of RFC1 and four small subunits RFC2, RFC3, RFC4 and RFC5; the RFC complex interacts with PCNA and the interaction involves RFC1.</text>
</comment>
<proteinExistence type="inferred from homology"/>
<comment type="subcellular location">
    <subcellularLocation>
        <location evidence="1 12">Nucleus</location>
    </subcellularLocation>
</comment>
<dbReference type="SUPFAM" id="SSF52113">
    <property type="entry name" value="BRCT domain"/>
    <property type="match status" value="1"/>
</dbReference>
<feature type="compositionally biased region" description="Basic and acidic residues" evidence="13">
    <location>
        <begin position="112"/>
        <end position="133"/>
    </location>
</feature>
<dbReference type="Pfam" id="PF25361">
    <property type="entry name" value="AAA_lid_RFC1"/>
    <property type="match status" value="1"/>
</dbReference>
<dbReference type="SUPFAM" id="SSF52540">
    <property type="entry name" value="P-loop containing nucleoside triphosphate hydrolases"/>
    <property type="match status" value="1"/>
</dbReference>
<dbReference type="Gene3D" id="1.10.8.60">
    <property type="match status" value="1"/>
</dbReference>
<dbReference type="OrthoDB" id="446168at2759"/>
<dbReference type="CDD" id="cd18140">
    <property type="entry name" value="HLD_clamp_RFC"/>
    <property type="match status" value="1"/>
</dbReference>
<evidence type="ECO:0000313" key="14">
    <source>
        <dbReference type="EnsemblMetazoa" id="AAEL001324-PB"/>
    </source>
</evidence>
<evidence type="ECO:0000256" key="2">
    <source>
        <dbReference type="ARBA" id="ARBA00006116"/>
    </source>
</evidence>
<dbReference type="GO" id="GO:0016887">
    <property type="term" value="F:ATP hydrolysis activity"/>
    <property type="evidence" value="ECO:0007669"/>
    <property type="project" value="InterPro"/>
</dbReference>